<dbReference type="PRINTS" id="PR02065">
    <property type="entry name" value="PROTEINDPCD"/>
</dbReference>
<comment type="similarity">
    <text evidence="1">Belongs to the DPCD family.</text>
</comment>
<evidence type="ECO:0000256" key="1">
    <source>
        <dbReference type="ARBA" id="ARBA00010597"/>
    </source>
</evidence>
<evidence type="ECO:0000313" key="3">
    <source>
        <dbReference type="Proteomes" id="UP001318040"/>
    </source>
</evidence>
<dbReference type="Pfam" id="PF14913">
    <property type="entry name" value="DPCD"/>
    <property type="match status" value="1"/>
</dbReference>
<evidence type="ECO:0000256" key="2">
    <source>
        <dbReference type="ARBA" id="ARBA00020330"/>
    </source>
</evidence>
<dbReference type="PANTHER" id="PTHR31921">
    <property type="entry name" value="PROTEIN DPCD"/>
    <property type="match status" value="1"/>
</dbReference>
<accession>A0AAJ7TQI4</accession>
<organism evidence="3 4">
    <name type="scientific">Petromyzon marinus</name>
    <name type="common">Sea lamprey</name>
    <dbReference type="NCBI Taxonomy" id="7757"/>
    <lineage>
        <taxon>Eukaryota</taxon>
        <taxon>Metazoa</taxon>
        <taxon>Chordata</taxon>
        <taxon>Craniata</taxon>
        <taxon>Vertebrata</taxon>
        <taxon>Cyclostomata</taxon>
        <taxon>Hyperoartia</taxon>
        <taxon>Petromyzontiformes</taxon>
        <taxon>Petromyzontidae</taxon>
        <taxon>Petromyzon</taxon>
    </lineage>
</organism>
<evidence type="ECO:0000313" key="4">
    <source>
        <dbReference type="RefSeq" id="XP_032821729.1"/>
    </source>
</evidence>
<proteinExistence type="inferred from homology"/>
<dbReference type="InterPro" id="IPR026224">
    <property type="entry name" value="DPCD"/>
</dbReference>
<dbReference type="PANTHER" id="PTHR31921:SF1">
    <property type="entry name" value="PROTEIN DPCD"/>
    <property type="match status" value="1"/>
</dbReference>
<dbReference type="RefSeq" id="XP_032821729.1">
    <property type="nucleotide sequence ID" value="XM_032965838.1"/>
</dbReference>
<dbReference type="CTD" id="25911"/>
<sequence>MVTAAAMGQERRESGAWEQELRAAKKTALLQGGRRRVHYSFEDAREMIEEYDVITELLMLRRWRVRSMLGAPRAWETEVGEPGPSPSSVDTLKESAAAPVCVRGETREELWWRVRNVPYPPHVFSVCVDSTNNNLVISTSNHKYYKRLSIPDLDRLELPLDPEAVSFSHNNHTLIVKYQKPARLLDHEKRVRREICTLSSEGNTEDKPQCNTQ</sequence>
<dbReference type="AlphaFoldDB" id="A0AAJ7TQI4"/>
<name>A0AAJ7TQI4_PETMA</name>
<gene>
    <name evidence="4" type="primary">DPCD</name>
</gene>
<reference evidence="4" key="1">
    <citation type="submission" date="2025-08" db="UniProtKB">
        <authorList>
            <consortium name="RefSeq"/>
        </authorList>
    </citation>
    <scope>IDENTIFICATION</scope>
    <source>
        <tissue evidence="4">Sperm</tissue>
    </source>
</reference>
<keyword evidence="3" id="KW-1185">Reference proteome</keyword>
<dbReference type="KEGG" id="pmrn:116948771"/>
<dbReference type="Proteomes" id="UP001318040">
    <property type="component" value="Chromosome 35"/>
</dbReference>
<protein>
    <recommendedName>
        <fullName evidence="2">Protein DPCD</fullName>
    </recommendedName>
</protein>